<dbReference type="GO" id="GO:0071786">
    <property type="term" value="P:endoplasmic reticulum tubular network organization"/>
    <property type="evidence" value="ECO:0007669"/>
    <property type="project" value="TreeGrafter"/>
</dbReference>
<evidence type="ECO:0000313" key="2">
    <source>
        <dbReference type="EMBL" id="RNA19134.1"/>
    </source>
</evidence>
<dbReference type="GO" id="GO:0005789">
    <property type="term" value="C:endoplasmic reticulum membrane"/>
    <property type="evidence" value="ECO:0007669"/>
    <property type="project" value="TreeGrafter"/>
</dbReference>
<dbReference type="PANTHER" id="PTHR12300:SF117">
    <property type="entry name" value="LP05237P-RELATED"/>
    <property type="match status" value="1"/>
</dbReference>
<keyword evidence="3" id="KW-1185">Reference proteome</keyword>
<proteinExistence type="inferred from homology"/>
<dbReference type="InterPro" id="IPR004345">
    <property type="entry name" value="TB2_DP1_HVA22"/>
</dbReference>
<dbReference type="STRING" id="10195.A0A3M7R6W3"/>
<gene>
    <name evidence="2" type="ORF">BpHYR1_026559</name>
</gene>
<comment type="caution">
    <text evidence="2">The sequence shown here is derived from an EMBL/GenBank/DDBJ whole genome shotgun (WGS) entry which is preliminary data.</text>
</comment>
<dbReference type="EMBL" id="REGN01004098">
    <property type="protein sequence ID" value="RNA19134.1"/>
    <property type="molecule type" value="Genomic_DNA"/>
</dbReference>
<keyword evidence="1" id="KW-0472">Membrane</keyword>
<keyword evidence="1" id="KW-0812">Transmembrane</keyword>
<dbReference type="PANTHER" id="PTHR12300">
    <property type="entry name" value="HVA22-LIKE PROTEINS"/>
    <property type="match status" value="1"/>
</dbReference>
<dbReference type="Pfam" id="PF03134">
    <property type="entry name" value="TB2_DP1_HVA22"/>
    <property type="match status" value="1"/>
</dbReference>
<dbReference type="Proteomes" id="UP000276133">
    <property type="component" value="Unassembled WGS sequence"/>
</dbReference>
<dbReference type="GO" id="GO:0008017">
    <property type="term" value="F:microtubule binding"/>
    <property type="evidence" value="ECO:0007669"/>
    <property type="project" value="TreeGrafter"/>
</dbReference>
<comment type="subcellular location">
    <subcellularLocation>
        <location evidence="1">Membrane</location>
        <topology evidence="1">Multi-pass membrane protein</topology>
    </subcellularLocation>
</comment>
<sequence>MVSALFSRCLILVLGTLFPAYRSYKAIKNKDVREHIKWMMYWIVFALFTTLETFSDIFFSWFPFYYEIKILFILWILSPATRGSSLLYKKLVHPLLNSREKEIDELIEKTKQQGYTTFLQLFSSGFQYASNIFVNSAIKGQYFLGNQLKKSFSMNDVMTAANNNHESQQNGYFRKKHETITEEESENSDFEDGVQRLRSKSARTNLQNNETQFGSLRTRSIRKTNSNNQANIKDYEVIDTEIIENKKPVSRRRASAKHLTESTANYKSTEAAHFGTITRNKSHAINKAISSSSLET</sequence>
<name>A0A3M7R6W3_BRAPC</name>
<protein>
    <recommendedName>
        <fullName evidence="1">Receptor expression-enhancing protein</fullName>
    </recommendedName>
</protein>
<dbReference type="AlphaFoldDB" id="A0A3M7R6W3"/>
<organism evidence="2 3">
    <name type="scientific">Brachionus plicatilis</name>
    <name type="common">Marine rotifer</name>
    <name type="synonym">Brachionus muelleri</name>
    <dbReference type="NCBI Taxonomy" id="10195"/>
    <lineage>
        <taxon>Eukaryota</taxon>
        <taxon>Metazoa</taxon>
        <taxon>Spiralia</taxon>
        <taxon>Gnathifera</taxon>
        <taxon>Rotifera</taxon>
        <taxon>Eurotatoria</taxon>
        <taxon>Monogononta</taxon>
        <taxon>Pseudotrocha</taxon>
        <taxon>Ploima</taxon>
        <taxon>Brachionidae</taxon>
        <taxon>Brachionus</taxon>
    </lineage>
</organism>
<keyword evidence="1" id="KW-1133">Transmembrane helix</keyword>
<evidence type="ECO:0000313" key="3">
    <source>
        <dbReference type="Proteomes" id="UP000276133"/>
    </source>
</evidence>
<feature type="transmembrane region" description="Helical" evidence="1">
    <location>
        <begin position="38"/>
        <end position="58"/>
    </location>
</feature>
<comment type="similarity">
    <text evidence="1">Belongs to the DP1 family.</text>
</comment>
<reference evidence="2 3" key="1">
    <citation type="journal article" date="2018" name="Sci. Rep.">
        <title>Genomic signatures of local adaptation to the degree of environmental predictability in rotifers.</title>
        <authorList>
            <person name="Franch-Gras L."/>
            <person name="Hahn C."/>
            <person name="Garcia-Roger E.M."/>
            <person name="Carmona M.J."/>
            <person name="Serra M."/>
            <person name="Gomez A."/>
        </authorList>
    </citation>
    <scope>NUCLEOTIDE SEQUENCE [LARGE SCALE GENOMIC DNA]</scope>
    <source>
        <strain evidence="2">HYR1</strain>
    </source>
</reference>
<dbReference type="GO" id="GO:0071782">
    <property type="term" value="C:endoplasmic reticulum tubular network"/>
    <property type="evidence" value="ECO:0007669"/>
    <property type="project" value="TreeGrafter"/>
</dbReference>
<dbReference type="GO" id="GO:0005881">
    <property type="term" value="C:cytoplasmic microtubule"/>
    <property type="evidence" value="ECO:0007669"/>
    <property type="project" value="TreeGrafter"/>
</dbReference>
<evidence type="ECO:0000256" key="1">
    <source>
        <dbReference type="RuleBase" id="RU362006"/>
    </source>
</evidence>
<keyword evidence="2" id="KW-0675">Receptor</keyword>
<dbReference type="OrthoDB" id="10009287at2759"/>
<accession>A0A3M7R6W3</accession>
<comment type="caution">
    <text evidence="1">Lacks conserved residue(s) required for the propagation of feature annotation.</text>
</comment>